<evidence type="ECO:0000256" key="4">
    <source>
        <dbReference type="PROSITE-ProRule" id="PRU00176"/>
    </source>
</evidence>
<dbReference type="Proteomes" id="UP000710432">
    <property type="component" value="Unassembled WGS sequence"/>
</dbReference>
<keyword evidence="3" id="KW-0539">Nucleus</keyword>
<dbReference type="GO" id="GO:0003723">
    <property type="term" value="F:RNA binding"/>
    <property type="evidence" value="ECO:0007669"/>
    <property type="project" value="UniProtKB-UniRule"/>
</dbReference>
<dbReference type="EMBL" id="JAATJU010023367">
    <property type="protein sequence ID" value="KAH0507806.1"/>
    <property type="molecule type" value="Genomic_DNA"/>
</dbReference>
<comment type="subcellular location">
    <subcellularLocation>
        <location evidence="1">Nucleus</location>
        <location evidence="1">Nucleolus</location>
    </subcellularLocation>
</comment>
<accession>A0A8J6G7K8</accession>
<dbReference type="Pfam" id="PF12196">
    <property type="entry name" value="hNIFK_binding"/>
    <property type="match status" value="1"/>
</dbReference>
<protein>
    <submittedName>
        <fullName evidence="7">MKI67 FHA domain-interacting nucleolar phosphoprotein</fullName>
    </submittedName>
</protein>
<sequence>MAPAQPTLALNPQEDDKFQKVLTQAKQLAKKQKKEEKSLNPGVIFVGHLPAIFSESHLYDYFTQFGTISRFRLSRSKRTGNSRGYGFVEFESEDVAKIVAETMDNYLFGARLLSCKFMPPEKVHEDLFKEWDVPFHQPLFPAVNRYNQKRGHSQLLKMEYRFRKKEKLLRKKLAKKGIDYSFPSLVLPNPKKGASQGTQESKGNQDPTPVCTPTFLERRKSQVTEIDDNKDDEITFKQPVPTVKEEAQDSLKTPTPARSGTKKTKKKEEQPVILKACCVVSSRQMWFCYKGLHMLLVQQHASH</sequence>
<evidence type="ECO:0000256" key="1">
    <source>
        <dbReference type="ARBA" id="ARBA00004604"/>
    </source>
</evidence>
<evidence type="ECO:0000313" key="8">
    <source>
        <dbReference type="Proteomes" id="UP000710432"/>
    </source>
</evidence>
<dbReference type="SMART" id="SM00360">
    <property type="entry name" value="RRM"/>
    <property type="match status" value="1"/>
</dbReference>
<dbReference type="InterPro" id="IPR012677">
    <property type="entry name" value="Nucleotide-bd_a/b_plait_sf"/>
</dbReference>
<dbReference type="PROSITE" id="PS50102">
    <property type="entry name" value="RRM"/>
    <property type="match status" value="1"/>
</dbReference>
<dbReference type="GO" id="GO:0005730">
    <property type="term" value="C:nucleolus"/>
    <property type="evidence" value="ECO:0007669"/>
    <property type="project" value="UniProtKB-SubCell"/>
</dbReference>
<dbReference type="Gene3D" id="3.30.70.330">
    <property type="match status" value="1"/>
</dbReference>
<dbReference type="InterPro" id="IPR021043">
    <property type="entry name" value="NIFK_FHA_Ki67-binding"/>
</dbReference>
<evidence type="ECO:0000256" key="5">
    <source>
        <dbReference type="SAM" id="MobiDB-lite"/>
    </source>
</evidence>
<gene>
    <name evidence="7" type="ORF">LTLLF_167040</name>
</gene>
<dbReference type="Pfam" id="PF00076">
    <property type="entry name" value="RRM_1"/>
    <property type="match status" value="1"/>
</dbReference>
<feature type="compositionally biased region" description="Polar residues" evidence="5">
    <location>
        <begin position="195"/>
        <end position="207"/>
    </location>
</feature>
<feature type="domain" description="RRM" evidence="6">
    <location>
        <begin position="42"/>
        <end position="120"/>
    </location>
</feature>
<comment type="caution">
    <text evidence="7">The sequence shown here is derived from an EMBL/GenBank/DDBJ whole genome shotgun (WGS) entry which is preliminary data.</text>
</comment>
<evidence type="ECO:0000256" key="2">
    <source>
        <dbReference type="ARBA" id="ARBA00022884"/>
    </source>
</evidence>
<evidence type="ECO:0000256" key="3">
    <source>
        <dbReference type="ARBA" id="ARBA00023242"/>
    </source>
</evidence>
<dbReference type="CDD" id="cd12307">
    <property type="entry name" value="RRM_NIFK_like"/>
    <property type="match status" value="1"/>
</dbReference>
<organism evidence="7 8">
    <name type="scientific">Microtus ochrogaster</name>
    <name type="common">Prairie vole</name>
    <dbReference type="NCBI Taxonomy" id="79684"/>
    <lineage>
        <taxon>Eukaryota</taxon>
        <taxon>Metazoa</taxon>
        <taxon>Chordata</taxon>
        <taxon>Craniata</taxon>
        <taxon>Vertebrata</taxon>
        <taxon>Euteleostomi</taxon>
        <taxon>Mammalia</taxon>
        <taxon>Eutheria</taxon>
        <taxon>Euarchontoglires</taxon>
        <taxon>Glires</taxon>
        <taxon>Rodentia</taxon>
        <taxon>Myomorpha</taxon>
        <taxon>Muroidea</taxon>
        <taxon>Cricetidae</taxon>
        <taxon>Arvicolinae</taxon>
        <taxon>Microtus</taxon>
    </lineage>
</organism>
<dbReference type="InterPro" id="IPR000504">
    <property type="entry name" value="RRM_dom"/>
</dbReference>
<dbReference type="InterPro" id="IPR035979">
    <property type="entry name" value="RBD_domain_sf"/>
</dbReference>
<keyword evidence="2 4" id="KW-0694">RNA-binding</keyword>
<evidence type="ECO:0000259" key="6">
    <source>
        <dbReference type="PROSITE" id="PS50102"/>
    </source>
</evidence>
<dbReference type="PANTHER" id="PTHR46754">
    <property type="entry name" value="MKI67 FHA DOMAIN-INTERACTING NUCLEOLAR PHOSPHOPROTEIN"/>
    <property type="match status" value="1"/>
</dbReference>
<name>A0A8J6G7K8_MICOH</name>
<dbReference type="SUPFAM" id="SSF54928">
    <property type="entry name" value="RNA-binding domain, RBD"/>
    <property type="match status" value="1"/>
</dbReference>
<feature type="region of interest" description="Disordered" evidence="5">
    <location>
        <begin position="189"/>
        <end position="266"/>
    </location>
</feature>
<proteinExistence type="predicted"/>
<reference evidence="7" key="1">
    <citation type="submission" date="2020-03" db="EMBL/GenBank/DDBJ databases">
        <title>Studies in the Genomics of Life Span.</title>
        <authorList>
            <person name="Glass D."/>
        </authorList>
    </citation>
    <scope>NUCLEOTIDE SEQUENCE</scope>
    <source>
        <strain evidence="7">LTLLF</strain>
        <tissue evidence="7">Muscle</tissue>
    </source>
</reference>
<dbReference type="AlphaFoldDB" id="A0A8J6G7K8"/>
<evidence type="ECO:0000313" key="7">
    <source>
        <dbReference type="EMBL" id="KAH0507806.1"/>
    </source>
</evidence>